<evidence type="ECO:0000313" key="10">
    <source>
        <dbReference type="Proteomes" id="UP000473325"/>
    </source>
</evidence>
<accession>A0A6L7EV12</accession>
<reference evidence="9 10" key="1">
    <citation type="submission" date="2019-12" db="EMBL/GenBank/DDBJ databases">
        <authorList>
            <person name="Kun Z."/>
        </authorList>
    </citation>
    <scope>NUCLEOTIDE SEQUENCE [LARGE SCALE GENOMIC DNA]</scope>
    <source>
        <strain evidence="9 10">YIM 123512</strain>
    </source>
</reference>
<dbReference type="EMBL" id="WUEK01000004">
    <property type="protein sequence ID" value="MXG89526.1"/>
    <property type="molecule type" value="Genomic_DNA"/>
</dbReference>
<feature type="compositionally biased region" description="Pro residues" evidence="6">
    <location>
        <begin position="180"/>
        <end position="194"/>
    </location>
</feature>
<dbReference type="GO" id="GO:0000271">
    <property type="term" value="P:polysaccharide biosynthetic process"/>
    <property type="evidence" value="ECO:0007669"/>
    <property type="project" value="InterPro"/>
</dbReference>
<evidence type="ECO:0000256" key="1">
    <source>
        <dbReference type="ARBA" id="ARBA00004141"/>
    </source>
</evidence>
<dbReference type="PANTHER" id="PTHR38459">
    <property type="entry name" value="PROPHAGE BACTOPRENOL-LINKED GLUCOSE TRANSLOCASE HOMOLOG"/>
    <property type="match status" value="1"/>
</dbReference>
<protein>
    <submittedName>
        <fullName evidence="9">GtrA family protein</fullName>
    </submittedName>
</protein>
<feature type="transmembrane region" description="Helical" evidence="7">
    <location>
        <begin position="118"/>
        <end position="136"/>
    </location>
</feature>
<dbReference type="InterPro" id="IPR007267">
    <property type="entry name" value="GtrA_DPMS_TM"/>
</dbReference>
<gene>
    <name evidence="9" type="ORF">GRQ65_08175</name>
</gene>
<sequence length="194" mass="20630">MEKPWRRFGLEASRFLAVGLVATVVALILFNWLVHGFGPLRGAWLNDDPEVAYVLANAVGMVISFRGTKVWAFRDRRTRHADGGLVAFVVINLATMLIPITCLSVSRGLGLDDPVSDNVSANVIGLALGNAARFFLFRTFVFLRVDDPEMTLDLHFCELAEPGEAGEPGGSGATTTVPPTGDPVAPPVPGAAAG</sequence>
<dbReference type="PANTHER" id="PTHR38459:SF1">
    <property type="entry name" value="PROPHAGE BACTOPRENOL-LINKED GLUCOSE TRANSLOCASE HOMOLOG"/>
    <property type="match status" value="1"/>
</dbReference>
<dbReference type="GO" id="GO:0005886">
    <property type="term" value="C:plasma membrane"/>
    <property type="evidence" value="ECO:0007669"/>
    <property type="project" value="TreeGrafter"/>
</dbReference>
<comment type="caution">
    <text evidence="9">The sequence shown here is derived from an EMBL/GenBank/DDBJ whole genome shotgun (WGS) entry which is preliminary data.</text>
</comment>
<feature type="transmembrane region" description="Helical" evidence="7">
    <location>
        <begin position="12"/>
        <end position="34"/>
    </location>
</feature>
<evidence type="ECO:0000256" key="4">
    <source>
        <dbReference type="ARBA" id="ARBA00022989"/>
    </source>
</evidence>
<dbReference type="RefSeq" id="WP_160877042.1">
    <property type="nucleotide sequence ID" value="NZ_WUEK01000004.1"/>
</dbReference>
<dbReference type="AlphaFoldDB" id="A0A6L7EV12"/>
<keyword evidence="4 7" id="KW-1133">Transmembrane helix</keyword>
<evidence type="ECO:0000256" key="5">
    <source>
        <dbReference type="ARBA" id="ARBA00023136"/>
    </source>
</evidence>
<feature type="transmembrane region" description="Helical" evidence="7">
    <location>
        <begin position="85"/>
        <end position="106"/>
    </location>
</feature>
<name>A0A6L7EV12_9ACTN</name>
<evidence type="ECO:0000256" key="3">
    <source>
        <dbReference type="ARBA" id="ARBA00022692"/>
    </source>
</evidence>
<keyword evidence="5 7" id="KW-0472">Membrane</keyword>
<evidence type="ECO:0000256" key="2">
    <source>
        <dbReference type="ARBA" id="ARBA00009399"/>
    </source>
</evidence>
<comment type="similarity">
    <text evidence="2">Belongs to the GtrA family.</text>
</comment>
<proteinExistence type="inferred from homology"/>
<keyword evidence="10" id="KW-1185">Reference proteome</keyword>
<comment type="subcellular location">
    <subcellularLocation>
        <location evidence="1">Membrane</location>
        <topology evidence="1">Multi-pass membrane protein</topology>
    </subcellularLocation>
</comment>
<dbReference type="InterPro" id="IPR051401">
    <property type="entry name" value="GtrA_CellWall_Glycosyl"/>
</dbReference>
<evidence type="ECO:0000256" key="7">
    <source>
        <dbReference type="SAM" id="Phobius"/>
    </source>
</evidence>
<evidence type="ECO:0000313" key="9">
    <source>
        <dbReference type="EMBL" id="MXG89526.1"/>
    </source>
</evidence>
<evidence type="ECO:0000256" key="6">
    <source>
        <dbReference type="SAM" id="MobiDB-lite"/>
    </source>
</evidence>
<feature type="transmembrane region" description="Helical" evidence="7">
    <location>
        <begin position="54"/>
        <end position="73"/>
    </location>
</feature>
<organism evidence="9 10">
    <name type="scientific">Nocardioides flavescens</name>
    <dbReference type="NCBI Taxonomy" id="2691959"/>
    <lineage>
        <taxon>Bacteria</taxon>
        <taxon>Bacillati</taxon>
        <taxon>Actinomycetota</taxon>
        <taxon>Actinomycetes</taxon>
        <taxon>Propionibacteriales</taxon>
        <taxon>Nocardioidaceae</taxon>
        <taxon>Nocardioides</taxon>
    </lineage>
</organism>
<dbReference type="Pfam" id="PF04138">
    <property type="entry name" value="GtrA_DPMS_TM"/>
    <property type="match status" value="1"/>
</dbReference>
<dbReference type="Proteomes" id="UP000473325">
    <property type="component" value="Unassembled WGS sequence"/>
</dbReference>
<feature type="domain" description="GtrA/DPMS transmembrane" evidence="8">
    <location>
        <begin position="14"/>
        <end position="142"/>
    </location>
</feature>
<keyword evidence="3 7" id="KW-0812">Transmembrane</keyword>
<feature type="region of interest" description="Disordered" evidence="6">
    <location>
        <begin position="163"/>
        <end position="194"/>
    </location>
</feature>
<evidence type="ECO:0000259" key="8">
    <source>
        <dbReference type="Pfam" id="PF04138"/>
    </source>
</evidence>